<dbReference type="GeneID" id="120269967"/>
<evidence type="ECO:0000313" key="3">
    <source>
        <dbReference type="Proteomes" id="UP001515500"/>
    </source>
</evidence>
<keyword evidence="3" id="KW-1185">Reference proteome</keyword>
<sequence>MWRERSNDAKKERPKRSVSFNWPGTKMMVSSPESPRQMRRPKTQPDLFSWRTADHAPPPALQDHLHLRPLKTAKEERLPSKLLVNVTITRSLGAVQVMASTLWTVNDLIAATVELYIKEGRRPLLPTTLLSQFTLHYSQFSLEGLDPNEKLKELGSRTFFLYIKSTAATASCSDQVQNSSKIDERWFNFASFLL</sequence>
<evidence type="ECO:0000313" key="5">
    <source>
        <dbReference type="RefSeq" id="XP_039132890.1"/>
    </source>
</evidence>
<evidence type="ECO:0000256" key="1">
    <source>
        <dbReference type="SAM" id="MobiDB-lite"/>
    </source>
</evidence>
<dbReference type="RefSeq" id="XP_039132890.1">
    <property type="nucleotide sequence ID" value="XM_039276956.1"/>
</dbReference>
<dbReference type="InterPro" id="IPR055482">
    <property type="entry name" value="DUF7054"/>
</dbReference>
<dbReference type="PANTHER" id="PTHR33270">
    <property type="entry name" value="BNAC05G50380D PROTEIN"/>
    <property type="match status" value="1"/>
</dbReference>
<dbReference type="RefSeq" id="XP_039132889.1">
    <property type="nucleotide sequence ID" value="XM_039276955.1"/>
</dbReference>
<evidence type="ECO:0000259" key="2">
    <source>
        <dbReference type="Pfam" id="PF23156"/>
    </source>
</evidence>
<gene>
    <name evidence="4 5" type="primary">LOC120269967</name>
</gene>
<evidence type="ECO:0000313" key="4">
    <source>
        <dbReference type="RefSeq" id="XP_039132889.1"/>
    </source>
</evidence>
<dbReference type="PANTHER" id="PTHR33270:SF24">
    <property type="entry name" value="EXPRESSED PROTEIN"/>
    <property type="match status" value="1"/>
</dbReference>
<dbReference type="AlphaFoldDB" id="A0AB40BZG7"/>
<proteinExistence type="predicted"/>
<dbReference type="InterPro" id="IPR040358">
    <property type="entry name" value="At4g22758-like"/>
</dbReference>
<dbReference type="Pfam" id="PF23156">
    <property type="entry name" value="DUF7054"/>
    <property type="match status" value="1"/>
</dbReference>
<feature type="compositionally biased region" description="Basic and acidic residues" evidence="1">
    <location>
        <begin position="1"/>
        <end position="11"/>
    </location>
</feature>
<name>A0AB40BZG7_DIOCR</name>
<feature type="region of interest" description="Disordered" evidence="1">
    <location>
        <begin position="1"/>
        <end position="42"/>
    </location>
</feature>
<dbReference type="Proteomes" id="UP001515500">
    <property type="component" value="Chromosome 10"/>
</dbReference>
<protein>
    <submittedName>
        <fullName evidence="4 5">Uncharacterized protein LOC120269967</fullName>
    </submittedName>
</protein>
<reference evidence="4 5" key="1">
    <citation type="submission" date="2025-04" db="UniProtKB">
        <authorList>
            <consortium name="RefSeq"/>
        </authorList>
    </citation>
    <scope>IDENTIFICATION</scope>
</reference>
<organism evidence="3 4">
    <name type="scientific">Dioscorea cayennensis subsp. rotundata</name>
    <name type="common">White Guinea yam</name>
    <name type="synonym">Dioscorea rotundata</name>
    <dbReference type="NCBI Taxonomy" id="55577"/>
    <lineage>
        <taxon>Eukaryota</taxon>
        <taxon>Viridiplantae</taxon>
        <taxon>Streptophyta</taxon>
        <taxon>Embryophyta</taxon>
        <taxon>Tracheophyta</taxon>
        <taxon>Spermatophyta</taxon>
        <taxon>Magnoliopsida</taxon>
        <taxon>Liliopsida</taxon>
        <taxon>Dioscoreales</taxon>
        <taxon>Dioscoreaceae</taxon>
        <taxon>Dioscorea</taxon>
    </lineage>
</organism>
<feature type="domain" description="DUF7054" evidence="2">
    <location>
        <begin position="80"/>
        <end position="162"/>
    </location>
</feature>
<accession>A0AB40BZG7</accession>